<accession>A0ABQ1LGZ6</accession>
<feature type="signal peptide" evidence="1">
    <location>
        <begin position="1"/>
        <end position="20"/>
    </location>
</feature>
<dbReference type="InterPro" id="IPR026444">
    <property type="entry name" value="Secre_tail"/>
</dbReference>
<keyword evidence="1" id="KW-0732">Signal</keyword>
<evidence type="ECO:0000313" key="3">
    <source>
        <dbReference type="EMBL" id="GGC22591.1"/>
    </source>
</evidence>
<dbReference type="Gene3D" id="2.60.40.1120">
    <property type="entry name" value="Carboxypeptidase-like, regulatory domain"/>
    <property type="match status" value="2"/>
</dbReference>
<dbReference type="InterPro" id="IPR042095">
    <property type="entry name" value="SUMF_sf"/>
</dbReference>
<evidence type="ECO:0000313" key="4">
    <source>
        <dbReference type="Proteomes" id="UP000636010"/>
    </source>
</evidence>
<comment type="caution">
    <text evidence="3">The sequence shown here is derived from an EMBL/GenBank/DDBJ whole genome shotgun (WGS) entry which is preliminary data.</text>
</comment>
<dbReference type="InterPro" id="IPR013783">
    <property type="entry name" value="Ig-like_fold"/>
</dbReference>
<dbReference type="InterPro" id="IPR051043">
    <property type="entry name" value="Sulfatase_Mod_Factor_Kinase"/>
</dbReference>
<dbReference type="InterPro" id="IPR008969">
    <property type="entry name" value="CarboxyPept-like_regulatory"/>
</dbReference>
<dbReference type="Proteomes" id="UP000636010">
    <property type="component" value="Unassembled WGS sequence"/>
</dbReference>
<dbReference type="EMBL" id="BMEC01000001">
    <property type="protein sequence ID" value="GGC22591.1"/>
    <property type="molecule type" value="Genomic_DNA"/>
</dbReference>
<dbReference type="SUPFAM" id="SSF56436">
    <property type="entry name" value="C-type lectin-like"/>
    <property type="match status" value="1"/>
</dbReference>
<organism evidence="3 4">
    <name type="scientific">Marivirga lumbricoides</name>
    <dbReference type="NCBI Taxonomy" id="1046115"/>
    <lineage>
        <taxon>Bacteria</taxon>
        <taxon>Pseudomonadati</taxon>
        <taxon>Bacteroidota</taxon>
        <taxon>Cytophagia</taxon>
        <taxon>Cytophagales</taxon>
        <taxon>Marivirgaceae</taxon>
        <taxon>Marivirga</taxon>
    </lineage>
</organism>
<dbReference type="InterPro" id="IPR005532">
    <property type="entry name" value="SUMF_dom"/>
</dbReference>
<dbReference type="Gene3D" id="3.90.1580.10">
    <property type="entry name" value="paralog of FGE (formylglycine-generating enzyme)"/>
    <property type="match status" value="1"/>
</dbReference>
<evidence type="ECO:0000259" key="2">
    <source>
        <dbReference type="PROSITE" id="PS50853"/>
    </source>
</evidence>
<reference evidence="4" key="1">
    <citation type="journal article" date="2019" name="Int. J. Syst. Evol. Microbiol.">
        <title>The Global Catalogue of Microorganisms (GCM) 10K type strain sequencing project: providing services to taxonomists for standard genome sequencing and annotation.</title>
        <authorList>
            <consortium name="The Broad Institute Genomics Platform"/>
            <consortium name="The Broad Institute Genome Sequencing Center for Infectious Disease"/>
            <person name="Wu L."/>
            <person name="Ma J."/>
        </authorList>
    </citation>
    <scope>NUCLEOTIDE SEQUENCE [LARGE SCALE GENOMIC DNA]</scope>
    <source>
        <strain evidence="4">CGMCC 1.10832</strain>
    </source>
</reference>
<sequence>MKAYLLLLSIAVCITHLTNAQPTPPDAYNPSDNFDKVDTSMIYLEWFIPKNTDATFTYDIYLGKDPSPPIYRSAIEIVDGPLNSDGTEFSFSGNVQDGDDKLYFASYINIQDTLETNTTYYWKIVAKSASGLNLESNVFTFKTSEPKRANQLPTAPKLISPADGSITENGNITLLWNKSTDPDGDAVSYRVYLKRENNNASIIASNITDTTYTIPYQLVDQLNYQFSVAAVDGYSNEAVISESNSFTIGNYYNDPPQIGDLIYPVPDPLMMNLDTQNLGFTINFNWEEAYDKDGDVLKYDIYASAEPDPQTLIATNLQTTSYKHTFSTYGMLYWKMVVKDETGIADTSAISYFSCWNNAPTNFSIDMVEVEGGTFMMGQSDATEEYILTTDIGTEIWWDITDENPAHAVTLSNYKIGKYEVTNQQYVKFLNAILPFTSLVNSIRSHRQKAFPYQAVVLNNSSTLCLVFDATRDLSERDNIGYEPGYDAPIIWNGTNFEVDPNYANHPVRHMYHDGALKFADWAGYRLPTEAEWEFAALGGNKSEGYKFAGSNDYTEVAVHGKNTSDIGSLKPNELGIFDMSGNVAEICQDYYNKNYYSISDSFNPVCQTRSNLGPSVRGTNGVFETIFRIKRREYLAGAQYITYAGIRLAQSDKILLEGSITDKAGNPIKNTPVVGFPGEVKTDENGHYSVEVLGGWSGKVSAVDSKFNFSPAYIEFDKLYKDSTENNFIASTVDTEKHSITFNISDGTNPIENAKIVMDDENYLSDANGEVSIDELENGTYSYSISANGFEDYSGEFTINDAPLIENITLIPVEEETLYSITFNISDGTTPIENAKIEFNEESYLSDENGEVVIDELENGTYNYSISADGFNDYAGEFKIDATDIIQSVILEHTIPETIIYTISGQILDEEGNPLASVKLNGFTNPVLTDENGNFSTTESENWSGTIIPELDGYLFSPENKGITNLQSDITIDFTTRVIVTSIDKKHAVKLIKVYPNPSVGQFTIELNAKTFVQIMSIDGKIVFEKELSKPENIVLQDKGLFIIKAETNHQISILKVLVE</sequence>
<name>A0ABQ1LGZ6_9BACT</name>
<gene>
    <name evidence="3" type="ORF">GCM10011506_04900</name>
</gene>
<protein>
    <recommendedName>
        <fullName evidence="2">Fibronectin type-III domain-containing protein</fullName>
    </recommendedName>
</protein>
<feature type="domain" description="Fibronectin type-III" evidence="2">
    <location>
        <begin position="152"/>
        <end position="251"/>
    </location>
</feature>
<dbReference type="SUPFAM" id="SSF49464">
    <property type="entry name" value="Carboxypeptidase regulatory domain-like"/>
    <property type="match status" value="2"/>
</dbReference>
<dbReference type="SUPFAM" id="SSF49265">
    <property type="entry name" value="Fibronectin type III"/>
    <property type="match status" value="1"/>
</dbReference>
<dbReference type="InterPro" id="IPR036116">
    <property type="entry name" value="FN3_sf"/>
</dbReference>
<proteinExistence type="predicted"/>
<dbReference type="NCBIfam" id="TIGR04183">
    <property type="entry name" value="Por_Secre_tail"/>
    <property type="match status" value="1"/>
</dbReference>
<dbReference type="PANTHER" id="PTHR23150:SF19">
    <property type="entry name" value="FORMYLGLYCINE-GENERATING ENZYME"/>
    <property type="match status" value="1"/>
</dbReference>
<dbReference type="InterPro" id="IPR003961">
    <property type="entry name" value="FN3_dom"/>
</dbReference>
<dbReference type="Pfam" id="PF03781">
    <property type="entry name" value="FGE-sulfatase"/>
    <property type="match status" value="1"/>
</dbReference>
<dbReference type="PROSITE" id="PS50853">
    <property type="entry name" value="FN3"/>
    <property type="match status" value="1"/>
</dbReference>
<dbReference type="CDD" id="cd00063">
    <property type="entry name" value="FN3"/>
    <property type="match status" value="1"/>
</dbReference>
<dbReference type="Gene3D" id="2.60.40.10">
    <property type="entry name" value="Immunoglobulins"/>
    <property type="match status" value="1"/>
</dbReference>
<keyword evidence="4" id="KW-1185">Reference proteome</keyword>
<dbReference type="InterPro" id="IPR016187">
    <property type="entry name" value="CTDL_fold"/>
</dbReference>
<dbReference type="RefSeq" id="WP_188460204.1">
    <property type="nucleotide sequence ID" value="NZ_BAABHU010000001.1"/>
</dbReference>
<evidence type="ECO:0000256" key="1">
    <source>
        <dbReference type="SAM" id="SignalP"/>
    </source>
</evidence>
<dbReference type="PANTHER" id="PTHR23150">
    <property type="entry name" value="SULFATASE MODIFYING FACTOR 1, 2"/>
    <property type="match status" value="1"/>
</dbReference>
<feature type="chain" id="PRO_5045712999" description="Fibronectin type-III domain-containing protein" evidence="1">
    <location>
        <begin position="21"/>
        <end position="1061"/>
    </location>
</feature>